<dbReference type="WormBase" id="CBG26716">
    <property type="protein sequence ID" value="CBP48655"/>
    <property type="gene ID" value="WBGene00088130"/>
</dbReference>
<gene>
    <name evidence="1 3" type="ORF">CBG26716</name>
    <name evidence="1" type="ORF">CBG_26716</name>
</gene>
<sequence length="23" mass="2854">MLDPNNIANRGDLPEDWEWRKKR</sequence>
<dbReference type="HOGENOM" id="CLU_3423387_0_0_1"/>
<evidence type="ECO:0000313" key="1">
    <source>
        <dbReference type="EMBL" id="CAS01151.1"/>
    </source>
</evidence>
<dbReference type="STRING" id="6238.B6IE87"/>
<dbReference type="GeneID" id="68918187"/>
<reference evidence="1 2" key="1">
    <citation type="journal article" date="2003" name="PLoS Biol.">
        <title>The genome sequence of Caenorhabditis briggsae: a platform for comparative genomics.</title>
        <authorList>
            <person name="Stein L.D."/>
            <person name="Bao Z."/>
            <person name="Blasiar D."/>
            <person name="Blumenthal T."/>
            <person name="Brent M.R."/>
            <person name="Chen N."/>
            <person name="Chinwalla A."/>
            <person name="Clarke L."/>
            <person name="Clee C."/>
            <person name="Coghlan A."/>
            <person name="Coulson A."/>
            <person name="D'Eustachio P."/>
            <person name="Fitch D.H."/>
            <person name="Fulton L.A."/>
            <person name="Fulton R.E."/>
            <person name="Griffiths-Jones S."/>
            <person name="Harris T.W."/>
            <person name="Hillier L.W."/>
            <person name="Kamath R."/>
            <person name="Kuwabara P.E."/>
            <person name="Mardis E.R."/>
            <person name="Marra M.A."/>
            <person name="Miner T.L."/>
            <person name="Minx P."/>
            <person name="Mullikin J.C."/>
            <person name="Plumb R.W."/>
            <person name="Rogers J."/>
            <person name="Schein J.E."/>
            <person name="Sohrmann M."/>
            <person name="Spieth J."/>
            <person name="Stajich J.E."/>
            <person name="Wei C."/>
            <person name="Willey D."/>
            <person name="Wilson R.K."/>
            <person name="Durbin R."/>
            <person name="Waterston R.H."/>
        </authorList>
    </citation>
    <scope>NUCLEOTIDE SEQUENCE [LARGE SCALE GENOMIC DNA]</scope>
    <source>
        <strain evidence="1 2">AF16</strain>
    </source>
</reference>
<dbReference type="RefSeq" id="XP_045100708.1">
    <property type="nucleotide sequence ID" value="XM_045240953.1"/>
</dbReference>
<proteinExistence type="predicted"/>
<accession>B6IE87</accession>
<dbReference type="EMBL" id="HE601205">
    <property type="protein sequence ID" value="CAS01151.1"/>
    <property type="molecule type" value="Genomic_DNA"/>
</dbReference>
<name>B6IE87_CAEBR</name>
<dbReference type="Proteomes" id="UP000008549">
    <property type="component" value="Unassembled WGS sequence"/>
</dbReference>
<reference evidence="1 2" key="2">
    <citation type="journal article" date="2011" name="PLoS Genet.">
        <title>Caenorhabditis briggsae recombinant inbred line genotypes reveal inter-strain incompatibility and the evolution of recombination.</title>
        <authorList>
            <person name="Ross J.A."/>
            <person name="Koboldt D.C."/>
            <person name="Staisch J.E."/>
            <person name="Chamberlin H.M."/>
            <person name="Gupta B.P."/>
            <person name="Miller R.D."/>
            <person name="Baird S.E."/>
            <person name="Haag E.S."/>
        </authorList>
    </citation>
    <scope>NUCLEOTIDE SEQUENCE [LARGE SCALE GENOMIC DNA]</scope>
    <source>
        <strain evidence="1 2">AF16</strain>
    </source>
</reference>
<evidence type="ECO:0000313" key="2">
    <source>
        <dbReference type="Proteomes" id="UP000008549"/>
    </source>
</evidence>
<evidence type="ECO:0000313" key="3">
    <source>
        <dbReference type="WormBase" id="CBG26716"/>
    </source>
</evidence>
<dbReference type="KEGG" id="cbr:CBG_26716"/>
<dbReference type="CTD" id="68918187"/>
<dbReference type="AlphaFoldDB" id="B6IE87"/>
<organism evidence="1 2">
    <name type="scientific">Caenorhabditis briggsae</name>
    <dbReference type="NCBI Taxonomy" id="6238"/>
    <lineage>
        <taxon>Eukaryota</taxon>
        <taxon>Metazoa</taxon>
        <taxon>Ecdysozoa</taxon>
        <taxon>Nematoda</taxon>
        <taxon>Chromadorea</taxon>
        <taxon>Rhabditida</taxon>
        <taxon>Rhabditina</taxon>
        <taxon>Rhabditomorpha</taxon>
        <taxon>Rhabditoidea</taxon>
        <taxon>Rhabditidae</taxon>
        <taxon>Peloderinae</taxon>
        <taxon>Caenorhabditis</taxon>
    </lineage>
</organism>
<keyword evidence="2" id="KW-1185">Reference proteome</keyword>
<protein>
    <submittedName>
        <fullName evidence="1">Protein CBG26716</fullName>
    </submittedName>
</protein>